<feature type="domain" description="ABC transporter" evidence="13">
    <location>
        <begin position="359"/>
        <end position="594"/>
    </location>
</feature>
<keyword evidence="10 12" id="KW-0472">Membrane</keyword>
<evidence type="ECO:0000259" key="13">
    <source>
        <dbReference type="PROSITE" id="PS50893"/>
    </source>
</evidence>
<dbReference type="InterPro" id="IPR003593">
    <property type="entry name" value="AAA+_ATPase"/>
</dbReference>
<evidence type="ECO:0000256" key="10">
    <source>
        <dbReference type="ARBA" id="ARBA00023136"/>
    </source>
</evidence>
<dbReference type="CDD" id="cd18578">
    <property type="entry name" value="ABC_6TM_Pgp_ABCB1_D2_like"/>
    <property type="match status" value="1"/>
</dbReference>
<dbReference type="SMART" id="SM00382">
    <property type="entry name" value="AAA"/>
    <property type="match status" value="1"/>
</dbReference>
<reference evidence="16" key="1">
    <citation type="journal article" date="2017" name="Nat. Commun.">
        <title>The asparagus genome sheds light on the origin and evolution of a young Y chromosome.</title>
        <authorList>
            <person name="Harkess A."/>
            <person name="Zhou J."/>
            <person name="Xu C."/>
            <person name="Bowers J.E."/>
            <person name="Van der Hulst R."/>
            <person name="Ayyampalayam S."/>
            <person name="Mercati F."/>
            <person name="Riccardi P."/>
            <person name="McKain M.R."/>
            <person name="Kakrana A."/>
            <person name="Tang H."/>
            <person name="Ray J."/>
            <person name="Groenendijk J."/>
            <person name="Arikit S."/>
            <person name="Mathioni S.M."/>
            <person name="Nakano M."/>
            <person name="Shan H."/>
            <person name="Telgmann-Rauber A."/>
            <person name="Kanno A."/>
            <person name="Yue Z."/>
            <person name="Chen H."/>
            <person name="Li W."/>
            <person name="Chen Y."/>
            <person name="Xu X."/>
            <person name="Zhang Y."/>
            <person name="Luo S."/>
            <person name="Chen H."/>
            <person name="Gao J."/>
            <person name="Mao Z."/>
            <person name="Pires J.C."/>
            <person name="Luo M."/>
            <person name="Kudrna D."/>
            <person name="Wing R.A."/>
            <person name="Meyers B.C."/>
            <person name="Yi K."/>
            <person name="Kong H."/>
            <person name="Lavrijsen P."/>
            <person name="Sunseri F."/>
            <person name="Falavigna A."/>
            <person name="Ye Y."/>
            <person name="Leebens-Mack J.H."/>
            <person name="Chen G."/>
        </authorList>
    </citation>
    <scope>NUCLEOTIDE SEQUENCE [LARGE SCALE GENOMIC DNA]</scope>
    <source>
        <strain evidence="16">cv. DH0086</strain>
    </source>
</reference>
<dbReference type="FunFam" id="3.40.50.300:FF:000205">
    <property type="entry name" value="ABC transporter B family member 4"/>
    <property type="match status" value="1"/>
</dbReference>
<feature type="transmembrane region" description="Helical" evidence="12">
    <location>
        <begin position="670"/>
        <end position="703"/>
    </location>
</feature>
<evidence type="ECO:0000313" key="15">
    <source>
        <dbReference type="EMBL" id="ONK72591.1"/>
    </source>
</evidence>
<gene>
    <name evidence="15" type="ORF">A4U43_C04F21000</name>
</gene>
<dbReference type="GO" id="GO:0090374">
    <property type="term" value="P:oligopeptide export from mitochondrion"/>
    <property type="evidence" value="ECO:0007669"/>
    <property type="project" value="TreeGrafter"/>
</dbReference>
<dbReference type="AlphaFoldDB" id="A0A5P1F7G0"/>
<evidence type="ECO:0000256" key="2">
    <source>
        <dbReference type="ARBA" id="ARBA00004236"/>
    </source>
</evidence>
<accession>A0A5P1F7G0</accession>
<dbReference type="PROSITE" id="PS50893">
    <property type="entry name" value="ABC_TRANSPORTER_2"/>
    <property type="match status" value="1"/>
</dbReference>
<keyword evidence="11" id="KW-0325">Glycoprotein</keyword>
<keyword evidence="9 12" id="KW-1133">Transmembrane helix</keyword>
<dbReference type="EMBL" id="CM007384">
    <property type="protein sequence ID" value="ONK72591.1"/>
    <property type="molecule type" value="Genomic_DNA"/>
</dbReference>
<evidence type="ECO:0000259" key="14">
    <source>
        <dbReference type="PROSITE" id="PS50929"/>
    </source>
</evidence>
<dbReference type="GO" id="GO:0005886">
    <property type="term" value="C:plasma membrane"/>
    <property type="evidence" value="ECO:0007669"/>
    <property type="project" value="UniProtKB-SubCell"/>
</dbReference>
<dbReference type="Gene3D" id="1.20.1560.10">
    <property type="entry name" value="ABC transporter type 1, transmembrane domain"/>
    <property type="match status" value="2"/>
</dbReference>
<dbReference type="InterPro" id="IPR017871">
    <property type="entry name" value="ABC_transporter-like_CS"/>
</dbReference>
<evidence type="ECO:0000256" key="4">
    <source>
        <dbReference type="ARBA" id="ARBA00022448"/>
    </source>
</evidence>
<dbReference type="Pfam" id="PF00005">
    <property type="entry name" value="ABC_tran"/>
    <property type="match status" value="1"/>
</dbReference>
<organism evidence="15 16">
    <name type="scientific">Asparagus officinalis</name>
    <name type="common">Garden asparagus</name>
    <dbReference type="NCBI Taxonomy" id="4686"/>
    <lineage>
        <taxon>Eukaryota</taxon>
        <taxon>Viridiplantae</taxon>
        <taxon>Streptophyta</taxon>
        <taxon>Embryophyta</taxon>
        <taxon>Tracheophyta</taxon>
        <taxon>Spermatophyta</taxon>
        <taxon>Magnoliopsida</taxon>
        <taxon>Liliopsida</taxon>
        <taxon>Asparagales</taxon>
        <taxon>Asparagaceae</taxon>
        <taxon>Asparagoideae</taxon>
        <taxon>Asparagus</taxon>
    </lineage>
</organism>
<proteinExistence type="inferred from homology"/>
<dbReference type="GO" id="GO:0012505">
    <property type="term" value="C:endomembrane system"/>
    <property type="evidence" value="ECO:0007669"/>
    <property type="project" value="UniProtKB-SubCell"/>
</dbReference>
<feature type="transmembrane region" description="Helical" evidence="12">
    <location>
        <begin position="178"/>
        <end position="202"/>
    </location>
</feature>
<dbReference type="Gramene" id="ONK72591">
    <property type="protein sequence ID" value="ONK72591"/>
    <property type="gene ID" value="A4U43_C04F21000"/>
</dbReference>
<dbReference type="InterPro" id="IPR011527">
    <property type="entry name" value="ABC1_TM_dom"/>
</dbReference>
<dbReference type="Pfam" id="PF00664">
    <property type="entry name" value="ABC_membrane"/>
    <property type="match status" value="3"/>
</dbReference>
<feature type="transmembrane region" description="Helical" evidence="12">
    <location>
        <begin position="32"/>
        <end position="60"/>
    </location>
</feature>
<keyword evidence="5 12" id="KW-0812">Transmembrane</keyword>
<sequence length="938" mass="103202">MSNTELSIEEQNRRQPATAASGLFSFADRLDYLLMFFASVGSCAHGAALPLFLVLFGKLIDSLASLSLHPHKLASEISKQALQLVYLGLLVMASAWIGVAFWMHTGERQTARLRVKYIQSVLQQDMTFFDTEAREENILYRISSDAILVQDAIGDKIGHCQRYLSQSFVGLVMGFSTVWQLTLLALAVLPLIVVAGGTYAIIMSSLSKKGEKAYAEAGKVAEEVISQIRTVYSYVAEGRATEEYSKSLETALKLGKKSGLAKGLGVGCTFGLLFCSWALLLWFAGILVIHRVTTGGKAFTTILNVIYSGFALGQAAPSLSSFAKGRAAASNIINMIENVPNVTKESDKGVVLPEVVGNIAFSEVSFSYPSRKHMIFEDLSLVISAGKTFAFVGESGSGKSTIISMIERFYEPTLGKILLDGHDIKDLQLKWLRNQMGLVSQEPALFSTTIASNILHGNEGAQMEEIVEAAKVANAHSFIQNLPGGYMTEVGERGTQLSGGQKQRIAIARAVLRNPKILLLDEATSALDAESEHHIQRAFERVMLNRTTIIVAHRLSTISNVDTIAVLKHGKIIESGTHVELISKGDDGEYAKMVNLQTSANSEKRSQNNLRQLMDSYELSAGFDQQETEVYYEKAESMAPGNQKSQEHGQRKLASTSPIWRAIRLNKPEWPFGFLGSVGAILAGMQAPLCALGITHVLTAFYSHNKHETKHEIKMISLIFIGAAIITVPIYTLQHYFYTLMGEKLTTRVRLLMFSAILKNEVGWFDLDEHSSGSLASTLAADATLLLSLRPSLLIASYIAEHLFLMGFGGDYAHAYARASSLAREAITNIRTVAAFGVEDQIVSNFAHELDQPKKKARFRGHISGFGYGLSQLFSFCSFALGLCSRYAFDDTRDNKGITSPWFSILYSRQKNSNKPRRARLGNCYRNQGRNRIQQCKF</sequence>
<protein>
    <submittedName>
        <fullName evidence="15">Uncharacterized protein</fullName>
    </submittedName>
</protein>
<dbReference type="SUPFAM" id="SSF90123">
    <property type="entry name" value="ABC transporter transmembrane region"/>
    <property type="match status" value="2"/>
</dbReference>
<evidence type="ECO:0000256" key="3">
    <source>
        <dbReference type="ARBA" id="ARBA00007577"/>
    </source>
</evidence>
<dbReference type="InterPro" id="IPR027417">
    <property type="entry name" value="P-loop_NTPase"/>
</dbReference>
<evidence type="ECO:0000256" key="6">
    <source>
        <dbReference type="ARBA" id="ARBA00022737"/>
    </source>
</evidence>
<dbReference type="GO" id="GO:0005743">
    <property type="term" value="C:mitochondrial inner membrane"/>
    <property type="evidence" value="ECO:0007669"/>
    <property type="project" value="TreeGrafter"/>
</dbReference>
<keyword evidence="4" id="KW-0813">Transport</keyword>
<dbReference type="GO" id="GO:0005524">
    <property type="term" value="F:ATP binding"/>
    <property type="evidence" value="ECO:0007669"/>
    <property type="project" value="UniProtKB-KW"/>
</dbReference>
<dbReference type="PROSITE" id="PS50929">
    <property type="entry name" value="ABC_TM1F"/>
    <property type="match status" value="2"/>
</dbReference>
<dbReference type="SUPFAM" id="SSF52540">
    <property type="entry name" value="P-loop containing nucleoside triphosphate hydrolases"/>
    <property type="match status" value="1"/>
</dbReference>
<dbReference type="Proteomes" id="UP000243459">
    <property type="component" value="Chromosome 4"/>
</dbReference>
<evidence type="ECO:0000256" key="8">
    <source>
        <dbReference type="ARBA" id="ARBA00022840"/>
    </source>
</evidence>
<evidence type="ECO:0000256" key="5">
    <source>
        <dbReference type="ARBA" id="ARBA00022692"/>
    </source>
</evidence>
<comment type="similarity">
    <text evidence="3">Belongs to the ABC transporter superfamily. ABCB family. Multidrug resistance exporter (TC 3.A.1.201) subfamily.</text>
</comment>
<dbReference type="GO" id="GO:0015421">
    <property type="term" value="F:ABC-type oligopeptide transporter activity"/>
    <property type="evidence" value="ECO:0007669"/>
    <property type="project" value="TreeGrafter"/>
</dbReference>
<feature type="transmembrane region" description="Helical" evidence="12">
    <location>
        <begin position="81"/>
        <end position="103"/>
    </location>
</feature>
<dbReference type="InterPro" id="IPR003439">
    <property type="entry name" value="ABC_transporter-like_ATP-bd"/>
</dbReference>
<keyword evidence="8" id="KW-0067">ATP-binding</keyword>
<dbReference type="PANTHER" id="PTHR43394:SF11">
    <property type="entry name" value="ATP-BINDING CASSETTE TRANSPORTER"/>
    <property type="match status" value="1"/>
</dbReference>
<dbReference type="CDD" id="cd03249">
    <property type="entry name" value="ABC_MTABC3_MDL1_MDL2"/>
    <property type="match status" value="1"/>
</dbReference>
<evidence type="ECO:0000256" key="1">
    <source>
        <dbReference type="ARBA" id="ARBA00004127"/>
    </source>
</evidence>
<dbReference type="Gene3D" id="3.40.50.300">
    <property type="entry name" value="P-loop containing nucleotide triphosphate hydrolases"/>
    <property type="match status" value="1"/>
</dbReference>
<comment type="subcellular location">
    <subcellularLocation>
        <location evidence="2">Cell membrane</location>
    </subcellularLocation>
    <subcellularLocation>
        <location evidence="1">Endomembrane system</location>
        <topology evidence="1">Multi-pass membrane protein</topology>
    </subcellularLocation>
</comment>
<evidence type="ECO:0000256" key="11">
    <source>
        <dbReference type="ARBA" id="ARBA00023180"/>
    </source>
</evidence>
<dbReference type="InterPro" id="IPR039421">
    <property type="entry name" value="Type_1_exporter"/>
</dbReference>
<dbReference type="OMA" id="PGSIYKQ"/>
<keyword evidence="7" id="KW-0547">Nucleotide-binding</keyword>
<feature type="transmembrane region" description="Helical" evidence="12">
    <location>
        <begin position="263"/>
        <end position="289"/>
    </location>
</feature>
<keyword evidence="6" id="KW-0677">Repeat</keyword>
<keyword evidence="16" id="KW-1185">Reference proteome</keyword>
<feature type="domain" description="ABC transmembrane type-1" evidence="14">
    <location>
        <begin position="672"/>
        <end position="883"/>
    </location>
</feature>
<evidence type="ECO:0000256" key="7">
    <source>
        <dbReference type="ARBA" id="ARBA00022741"/>
    </source>
</evidence>
<evidence type="ECO:0000313" key="16">
    <source>
        <dbReference type="Proteomes" id="UP000243459"/>
    </source>
</evidence>
<dbReference type="CDD" id="cd18577">
    <property type="entry name" value="ABC_6TM_Pgp_ABCB1_D1_like"/>
    <property type="match status" value="1"/>
</dbReference>
<dbReference type="PANTHER" id="PTHR43394">
    <property type="entry name" value="ATP-DEPENDENT PERMEASE MDL1, MITOCHONDRIAL"/>
    <property type="match status" value="1"/>
</dbReference>
<dbReference type="FunFam" id="1.20.1560.10:FF:000029">
    <property type="entry name" value="ABC transporter B family member 1"/>
    <property type="match status" value="1"/>
</dbReference>
<dbReference type="PROSITE" id="PS00211">
    <property type="entry name" value="ABC_TRANSPORTER_1"/>
    <property type="match status" value="1"/>
</dbReference>
<name>A0A5P1F7G0_ASPOF</name>
<evidence type="ECO:0000256" key="12">
    <source>
        <dbReference type="SAM" id="Phobius"/>
    </source>
</evidence>
<dbReference type="GO" id="GO:0016887">
    <property type="term" value="F:ATP hydrolysis activity"/>
    <property type="evidence" value="ECO:0007669"/>
    <property type="project" value="InterPro"/>
</dbReference>
<feature type="transmembrane region" description="Helical" evidence="12">
    <location>
        <begin position="715"/>
        <end position="738"/>
    </location>
</feature>
<evidence type="ECO:0000256" key="9">
    <source>
        <dbReference type="ARBA" id="ARBA00022989"/>
    </source>
</evidence>
<feature type="domain" description="ABC transmembrane type-1" evidence="14">
    <location>
        <begin position="36"/>
        <end position="324"/>
    </location>
</feature>
<dbReference type="InterPro" id="IPR036640">
    <property type="entry name" value="ABC1_TM_sf"/>
</dbReference>